<organism evidence="2 3">
    <name type="scientific">Zhihengliuella alba</name>
    <dbReference type="NCBI Taxonomy" id="547018"/>
    <lineage>
        <taxon>Bacteria</taxon>
        <taxon>Bacillati</taxon>
        <taxon>Actinomycetota</taxon>
        <taxon>Actinomycetes</taxon>
        <taxon>Micrococcales</taxon>
        <taxon>Micrococcaceae</taxon>
        <taxon>Zhihengliuella</taxon>
    </lineage>
</organism>
<protein>
    <recommendedName>
        <fullName evidence="4">PKD domain-containing protein</fullName>
    </recommendedName>
</protein>
<evidence type="ECO:0008006" key="4">
    <source>
        <dbReference type="Google" id="ProtNLM"/>
    </source>
</evidence>
<keyword evidence="3" id="KW-1185">Reference proteome</keyword>
<dbReference type="EMBL" id="BAABCJ010000002">
    <property type="protein sequence ID" value="GAA3703767.1"/>
    <property type="molecule type" value="Genomic_DNA"/>
</dbReference>
<proteinExistence type="predicted"/>
<feature type="compositionally biased region" description="Low complexity" evidence="1">
    <location>
        <begin position="11"/>
        <end position="27"/>
    </location>
</feature>
<reference evidence="3" key="1">
    <citation type="journal article" date="2019" name="Int. J. Syst. Evol. Microbiol.">
        <title>The Global Catalogue of Microorganisms (GCM) 10K type strain sequencing project: providing services to taxonomists for standard genome sequencing and annotation.</title>
        <authorList>
            <consortium name="The Broad Institute Genomics Platform"/>
            <consortium name="The Broad Institute Genome Sequencing Center for Infectious Disease"/>
            <person name="Wu L."/>
            <person name="Ma J."/>
        </authorList>
    </citation>
    <scope>NUCLEOTIDE SEQUENCE [LARGE SCALE GENOMIC DNA]</scope>
    <source>
        <strain evidence="3">JCM 16961</strain>
    </source>
</reference>
<dbReference type="Proteomes" id="UP001501536">
    <property type="component" value="Unassembled WGS sequence"/>
</dbReference>
<evidence type="ECO:0000313" key="3">
    <source>
        <dbReference type="Proteomes" id="UP001501536"/>
    </source>
</evidence>
<sequence>MSLIGTLLTVSPAAASTPAPPSASAEAEGSKLNAWVTSPTTGQGSSGGDQGSGSDASGEIVEESGQESPKVREIWLPYCLDDAGSSLDQTCIEATRSLCGEEERLFLRYVFPPGSGERVTTNTRRCLSAQEQDRADVAEQASQPIILTNREFRSLPLAGSQINFQDEVEGWGVALVGHHVNVWADSEAQTLTTTILGTEVEVRATPIEYRWSYGDGRTRTVAEAGSPRPDDADPYEFSTPTSVVYEETGNYDIGLETVYTGQFRYNGSPWLPVSGVAVVPSDPRGASIWETVTRNVAEDCVDNPDGWACRSPWLTTPPWEK</sequence>
<evidence type="ECO:0000256" key="1">
    <source>
        <dbReference type="SAM" id="MobiDB-lite"/>
    </source>
</evidence>
<comment type="caution">
    <text evidence="2">The sequence shown here is derived from an EMBL/GenBank/DDBJ whole genome shotgun (WGS) entry which is preliminary data.</text>
</comment>
<feature type="region of interest" description="Disordered" evidence="1">
    <location>
        <begin position="11"/>
        <end position="69"/>
    </location>
</feature>
<evidence type="ECO:0000313" key="2">
    <source>
        <dbReference type="EMBL" id="GAA3703767.1"/>
    </source>
</evidence>
<accession>A0ABP7DFS4</accession>
<name>A0ABP7DFS4_9MICC</name>
<gene>
    <name evidence="2" type="ORF">GCM10022377_16860</name>
</gene>